<name>A0A7J7FPY3_CAMSI</name>
<feature type="compositionally biased region" description="Basic and acidic residues" evidence="1">
    <location>
        <begin position="46"/>
        <end position="55"/>
    </location>
</feature>
<protein>
    <submittedName>
        <fullName evidence="3">Uncharacterized protein</fullName>
    </submittedName>
</protein>
<evidence type="ECO:0000256" key="2">
    <source>
        <dbReference type="SAM" id="Phobius"/>
    </source>
</evidence>
<dbReference type="Proteomes" id="UP000593564">
    <property type="component" value="Unassembled WGS sequence"/>
</dbReference>
<evidence type="ECO:0000313" key="4">
    <source>
        <dbReference type="Proteomes" id="UP000593564"/>
    </source>
</evidence>
<keyword evidence="2" id="KW-0472">Membrane</keyword>
<gene>
    <name evidence="3" type="ORF">HYC85_030880</name>
</gene>
<dbReference type="AlphaFoldDB" id="A0A7J7FPY3"/>
<organism evidence="3 4">
    <name type="scientific">Camellia sinensis</name>
    <name type="common">Tea plant</name>
    <name type="synonym">Thea sinensis</name>
    <dbReference type="NCBI Taxonomy" id="4442"/>
    <lineage>
        <taxon>Eukaryota</taxon>
        <taxon>Viridiplantae</taxon>
        <taxon>Streptophyta</taxon>
        <taxon>Embryophyta</taxon>
        <taxon>Tracheophyta</taxon>
        <taxon>Spermatophyta</taxon>
        <taxon>Magnoliopsida</taxon>
        <taxon>eudicotyledons</taxon>
        <taxon>Gunneridae</taxon>
        <taxon>Pentapetalae</taxon>
        <taxon>asterids</taxon>
        <taxon>Ericales</taxon>
        <taxon>Theaceae</taxon>
        <taxon>Camellia</taxon>
    </lineage>
</organism>
<reference evidence="3 4" key="2">
    <citation type="submission" date="2020-07" db="EMBL/GenBank/DDBJ databases">
        <title>Genome assembly of wild tea tree DASZ reveals pedigree and selection history of tea varieties.</title>
        <authorList>
            <person name="Zhang W."/>
        </authorList>
    </citation>
    <scope>NUCLEOTIDE SEQUENCE [LARGE SCALE GENOMIC DNA]</scope>
    <source>
        <strain evidence="4">cv. G240</strain>
        <tissue evidence="3">Leaf</tissue>
    </source>
</reference>
<keyword evidence="4" id="KW-1185">Reference proteome</keyword>
<keyword evidence="2" id="KW-0812">Transmembrane</keyword>
<feature type="transmembrane region" description="Helical" evidence="2">
    <location>
        <begin position="252"/>
        <end position="275"/>
    </location>
</feature>
<dbReference type="EMBL" id="JACBKZ010000015">
    <property type="protein sequence ID" value="KAF5930007.1"/>
    <property type="molecule type" value="Genomic_DNA"/>
</dbReference>
<feature type="transmembrane region" description="Helical" evidence="2">
    <location>
        <begin position="295"/>
        <end position="318"/>
    </location>
</feature>
<feature type="region of interest" description="Disordered" evidence="1">
    <location>
        <begin position="45"/>
        <end position="120"/>
    </location>
</feature>
<sequence length="334" mass="37357">MSNFFMNPDPRPPFSAAVPSNPPKRRRFGGFLIFFFFLSSSFFAEPEQRGGEGKKRERKGRGGGPDSPKTRRHRSSDRRLASPPPSQVVQPFDRHLASAFDPPPPPPPPPPVIMAPSSPAHRRLPSPFPLSLLLLPSPALWQDEEERKKKIKKILKSGLDDLVNVNSLLSIAVFVGLSYATPGQRSLDNRPECDAEPRQAENLVVLEVVAFSFFLFSSLVAKSLKVNFQIYGNGNFEIDQKTGQRRLTRWKWVFLSLSVLASFLGCFFLMLSMFYLIQIRLGRVSCKSPYTQGAALLMTVIVCVGMLIYIPLVVAALLKALHLKFTSGERQQQS</sequence>
<feature type="transmembrane region" description="Helical" evidence="2">
    <location>
        <begin position="202"/>
        <end position="221"/>
    </location>
</feature>
<reference evidence="4" key="1">
    <citation type="journal article" date="2020" name="Nat. Commun.">
        <title>Genome assembly of wild tea tree DASZ reveals pedigree and selection history of tea varieties.</title>
        <authorList>
            <person name="Zhang W."/>
            <person name="Zhang Y."/>
            <person name="Qiu H."/>
            <person name="Guo Y."/>
            <person name="Wan H."/>
            <person name="Zhang X."/>
            <person name="Scossa F."/>
            <person name="Alseekh S."/>
            <person name="Zhang Q."/>
            <person name="Wang P."/>
            <person name="Xu L."/>
            <person name="Schmidt M.H."/>
            <person name="Jia X."/>
            <person name="Li D."/>
            <person name="Zhu A."/>
            <person name="Guo F."/>
            <person name="Chen W."/>
            <person name="Ni D."/>
            <person name="Usadel B."/>
            <person name="Fernie A.R."/>
            <person name="Wen W."/>
        </authorList>
    </citation>
    <scope>NUCLEOTIDE SEQUENCE [LARGE SCALE GENOMIC DNA]</scope>
    <source>
        <strain evidence="4">cv. G240</strain>
    </source>
</reference>
<accession>A0A7J7FPY3</accession>
<dbReference type="PANTHER" id="PTHR33430:SF1">
    <property type="entry name" value="PGG DOMAIN-CONTAINING PROTEIN"/>
    <property type="match status" value="1"/>
</dbReference>
<feature type="transmembrane region" description="Helical" evidence="2">
    <location>
        <begin position="162"/>
        <end position="182"/>
    </location>
</feature>
<evidence type="ECO:0000256" key="1">
    <source>
        <dbReference type="SAM" id="MobiDB-lite"/>
    </source>
</evidence>
<feature type="compositionally biased region" description="Pro residues" evidence="1">
    <location>
        <begin position="101"/>
        <end position="113"/>
    </location>
</feature>
<keyword evidence="2" id="KW-1133">Transmembrane helix</keyword>
<comment type="caution">
    <text evidence="3">The sequence shown here is derived from an EMBL/GenBank/DDBJ whole genome shotgun (WGS) entry which is preliminary data.</text>
</comment>
<feature type="region of interest" description="Disordered" evidence="1">
    <location>
        <begin position="1"/>
        <end position="21"/>
    </location>
</feature>
<proteinExistence type="predicted"/>
<evidence type="ECO:0000313" key="3">
    <source>
        <dbReference type="EMBL" id="KAF5930007.1"/>
    </source>
</evidence>
<dbReference type="PANTHER" id="PTHR33430">
    <property type="entry name" value="MATERNAL EFFECT EMBRYO ARREST PROTEIN"/>
    <property type="match status" value="1"/>
</dbReference>